<evidence type="ECO:0000313" key="3">
    <source>
        <dbReference type="Proteomes" id="UP000053599"/>
    </source>
</evidence>
<dbReference type="Proteomes" id="UP000053599">
    <property type="component" value="Unassembled WGS sequence"/>
</dbReference>
<evidence type="ECO:0000313" key="2">
    <source>
        <dbReference type="EMBL" id="KIV83253.1"/>
    </source>
</evidence>
<feature type="region of interest" description="Disordered" evidence="1">
    <location>
        <begin position="61"/>
        <end position="104"/>
    </location>
</feature>
<accession>A0A0D1Z909</accession>
<dbReference type="EMBL" id="KN846952">
    <property type="protein sequence ID" value="KIV83253.1"/>
    <property type="molecule type" value="Genomic_DNA"/>
</dbReference>
<sequence length="118" mass="12768">MPGKEGICLELDHSVTESPDINHGSRENQQRGFCPCDCARRGRPRCLNSPRGYADEDKVMDLEGSEGSPGLGTVCNGQQNNVAPEDDLPIHQNEPEGDLPQVPSNIIPLEANVSAIYV</sequence>
<reference evidence="2 3" key="1">
    <citation type="submission" date="2015-01" db="EMBL/GenBank/DDBJ databases">
        <title>The Genome Sequence of Exophiala sideris CBS121828.</title>
        <authorList>
            <consortium name="The Broad Institute Genomics Platform"/>
            <person name="Cuomo C."/>
            <person name="de Hoog S."/>
            <person name="Gorbushina A."/>
            <person name="Stielow B."/>
            <person name="Teixiera M."/>
            <person name="Abouelleil A."/>
            <person name="Chapman S.B."/>
            <person name="Priest M."/>
            <person name="Young S.K."/>
            <person name="Wortman J."/>
            <person name="Nusbaum C."/>
            <person name="Birren B."/>
        </authorList>
    </citation>
    <scope>NUCLEOTIDE SEQUENCE [LARGE SCALE GENOMIC DNA]</scope>
    <source>
        <strain evidence="2 3">CBS 121828</strain>
    </source>
</reference>
<organism evidence="2 3">
    <name type="scientific">Exophiala sideris</name>
    <dbReference type="NCBI Taxonomy" id="1016849"/>
    <lineage>
        <taxon>Eukaryota</taxon>
        <taxon>Fungi</taxon>
        <taxon>Dikarya</taxon>
        <taxon>Ascomycota</taxon>
        <taxon>Pezizomycotina</taxon>
        <taxon>Eurotiomycetes</taxon>
        <taxon>Chaetothyriomycetidae</taxon>
        <taxon>Chaetothyriales</taxon>
        <taxon>Herpotrichiellaceae</taxon>
        <taxon>Exophiala</taxon>
    </lineage>
</organism>
<dbReference type="HOGENOM" id="CLU_2073169_0_0_1"/>
<protein>
    <submittedName>
        <fullName evidence="2">Uncharacterized protein</fullName>
    </submittedName>
</protein>
<name>A0A0D1Z909_9EURO</name>
<dbReference type="AlphaFoldDB" id="A0A0D1Z909"/>
<gene>
    <name evidence="2" type="ORF">PV11_05298</name>
</gene>
<evidence type="ECO:0000256" key="1">
    <source>
        <dbReference type="SAM" id="MobiDB-lite"/>
    </source>
</evidence>
<proteinExistence type="predicted"/>
<feature type="region of interest" description="Disordered" evidence="1">
    <location>
        <begin position="1"/>
        <end position="31"/>
    </location>
</feature>